<dbReference type="Pfam" id="PF12697">
    <property type="entry name" value="Abhydrolase_6"/>
    <property type="match status" value="1"/>
</dbReference>
<proteinExistence type="predicted"/>
<sequence length="322" mass="36024">MAGSNLSYQNQEAWKKIQKFLPQRLHFTPEHSPEEDIWEHRGHKLHLDRWRNPSAKLRVILHHGVGTNGRQMSMLLGVPLHKAGYELVAIDMPGYGCTQRANNTVVSYDEWVQIGCDFVDHELDKDPRPVVLYGLSAGGMLTYHVAARNRKVKGIIGMTFLDQRIQQVADETARNMFMSRVGVPAAKLSNNPLTASMALPMSVASKMSTLVNNPEALKIFLADKTSAGSWATMRFLSTYASYTPVLEPADFDVCPILLTQPKEDNWTPLHLSQLVLSKVKKVPVKIVQLENAGHYPLEDPGLQQLVDAILAFLDDILSPHKL</sequence>
<dbReference type="InterPro" id="IPR000073">
    <property type="entry name" value="AB_hydrolase_1"/>
</dbReference>
<name>A0A1X2G568_9FUNG</name>
<dbReference type="Gene3D" id="3.40.50.1820">
    <property type="entry name" value="alpha/beta hydrolase"/>
    <property type="match status" value="1"/>
</dbReference>
<dbReference type="AlphaFoldDB" id="A0A1X2G568"/>
<dbReference type="InterPro" id="IPR029058">
    <property type="entry name" value="AB_hydrolase_fold"/>
</dbReference>
<dbReference type="GO" id="GO:0016787">
    <property type="term" value="F:hydrolase activity"/>
    <property type="evidence" value="ECO:0007669"/>
    <property type="project" value="UniProtKB-KW"/>
</dbReference>
<evidence type="ECO:0000259" key="1">
    <source>
        <dbReference type="Pfam" id="PF12697"/>
    </source>
</evidence>
<dbReference type="SUPFAM" id="SSF53474">
    <property type="entry name" value="alpha/beta-Hydrolases"/>
    <property type="match status" value="1"/>
</dbReference>
<organism evidence="2 3">
    <name type="scientific">Hesseltinella vesiculosa</name>
    <dbReference type="NCBI Taxonomy" id="101127"/>
    <lineage>
        <taxon>Eukaryota</taxon>
        <taxon>Fungi</taxon>
        <taxon>Fungi incertae sedis</taxon>
        <taxon>Mucoromycota</taxon>
        <taxon>Mucoromycotina</taxon>
        <taxon>Mucoromycetes</taxon>
        <taxon>Mucorales</taxon>
        <taxon>Cunninghamellaceae</taxon>
        <taxon>Hesseltinella</taxon>
    </lineage>
</organism>
<keyword evidence="2" id="KW-0378">Hydrolase</keyword>
<evidence type="ECO:0000313" key="2">
    <source>
        <dbReference type="EMBL" id="ORX45331.1"/>
    </source>
</evidence>
<dbReference type="PANTHER" id="PTHR46438">
    <property type="entry name" value="ALPHA/BETA-HYDROLASES SUPERFAMILY PROTEIN"/>
    <property type="match status" value="1"/>
</dbReference>
<reference evidence="2 3" key="1">
    <citation type="submission" date="2016-07" db="EMBL/GenBank/DDBJ databases">
        <title>Pervasive Adenine N6-methylation of Active Genes in Fungi.</title>
        <authorList>
            <consortium name="DOE Joint Genome Institute"/>
            <person name="Mondo S.J."/>
            <person name="Dannebaum R.O."/>
            <person name="Kuo R.C."/>
            <person name="Labutti K."/>
            <person name="Haridas S."/>
            <person name="Kuo A."/>
            <person name="Salamov A."/>
            <person name="Ahrendt S.R."/>
            <person name="Lipzen A."/>
            <person name="Sullivan W."/>
            <person name="Andreopoulos W.B."/>
            <person name="Clum A."/>
            <person name="Lindquist E."/>
            <person name="Daum C."/>
            <person name="Ramamoorthy G.K."/>
            <person name="Gryganskyi A."/>
            <person name="Culley D."/>
            <person name="Magnuson J.K."/>
            <person name="James T.Y."/>
            <person name="O'Malley M.A."/>
            <person name="Stajich J.E."/>
            <person name="Spatafora J.W."/>
            <person name="Visel A."/>
            <person name="Grigoriev I.V."/>
        </authorList>
    </citation>
    <scope>NUCLEOTIDE SEQUENCE [LARGE SCALE GENOMIC DNA]</scope>
    <source>
        <strain evidence="2 3">NRRL 3301</strain>
    </source>
</reference>
<dbReference type="STRING" id="101127.A0A1X2G568"/>
<feature type="domain" description="AB hydrolase-1" evidence="1">
    <location>
        <begin position="59"/>
        <end position="300"/>
    </location>
</feature>
<dbReference type="OrthoDB" id="408373at2759"/>
<dbReference type="EMBL" id="MCGT01000043">
    <property type="protein sequence ID" value="ORX45331.1"/>
    <property type="molecule type" value="Genomic_DNA"/>
</dbReference>
<evidence type="ECO:0000313" key="3">
    <source>
        <dbReference type="Proteomes" id="UP000242146"/>
    </source>
</evidence>
<accession>A0A1X2G568</accession>
<comment type="caution">
    <text evidence="2">The sequence shown here is derived from an EMBL/GenBank/DDBJ whole genome shotgun (WGS) entry which is preliminary data.</text>
</comment>
<keyword evidence="3" id="KW-1185">Reference proteome</keyword>
<protein>
    <submittedName>
        <fullName evidence="2">Alpha/beta-hydrolase</fullName>
    </submittedName>
</protein>
<dbReference type="Proteomes" id="UP000242146">
    <property type="component" value="Unassembled WGS sequence"/>
</dbReference>
<gene>
    <name evidence="2" type="ORF">DM01DRAFT_1386652</name>
</gene>